<organism evidence="3 4">
    <name type="scientific">Methylocystis iwaonis</name>
    <dbReference type="NCBI Taxonomy" id="2885079"/>
    <lineage>
        <taxon>Bacteria</taxon>
        <taxon>Pseudomonadati</taxon>
        <taxon>Pseudomonadota</taxon>
        <taxon>Alphaproteobacteria</taxon>
        <taxon>Hyphomicrobiales</taxon>
        <taxon>Methylocystaceae</taxon>
        <taxon>Methylocystis</taxon>
    </lineage>
</organism>
<name>A0ABM8EFS9_9HYPH</name>
<gene>
    <name evidence="3" type="ORF">SS37A_41390</name>
</gene>
<feature type="transmembrane region" description="Helical" evidence="2">
    <location>
        <begin position="44"/>
        <end position="65"/>
    </location>
</feature>
<reference evidence="3 4" key="1">
    <citation type="journal article" date="2023" name="Int. J. Syst. Evol. Microbiol.">
        <title>Methylocystis iwaonis sp. nov., a type II methane-oxidizing bacterium from surface soil of a rice paddy field in Japan, and emended description of the genus Methylocystis (ex Whittenbury et al. 1970) Bowman et al. 1993.</title>
        <authorList>
            <person name="Kaise H."/>
            <person name="Sawadogo J.B."/>
            <person name="Alam M.S."/>
            <person name="Ueno C."/>
            <person name="Dianou D."/>
            <person name="Shinjo R."/>
            <person name="Asakawa S."/>
        </authorList>
    </citation>
    <scope>NUCLEOTIDE SEQUENCE [LARGE SCALE GENOMIC DNA]</scope>
    <source>
        <strain evidence="3 4">SS37A-Re</strain>
    </source>
</reference>
<feature type="region of interest" description="Disordered" evidence="1">
    <location>
        <begin position="179"/>
        <end position="212"/>
    </location>
</feature>
<sequence>MGLPEAPEDDINHVGLLRTVLVLNVAILIGFGLNDLLRHAGIKLPLFVACLLTAIALTNVVPRLFPGLEWPSRTRGLALISNLALNVFLSMSLMSMQLWTLGGLGPALVDVLAIQTLAAILYILFVVFPAMGGTYEAAVIAAGFGSVSLGATPTAIANMTAVTKIYGAARLGVFHRPGEHRRCQRSGSLTAASRGDDFSPKRRGSSPAFGRG</sequence>
<dbReference type="Pfam" id="PF03616">
    <property type="entry name" value="Glt_symporter"/>
    <property type="match status" value="1"/>
</dbReference>
<accession>A0ABM8EFS9</accession>
<keyword evidence="2" id="KW-0812">Transmembrane</keyword>
<evidence type="ECO:0000256" key="2">
    <source>
        <dbReference type="SAM" id="Phobius"/>
    </source>
</evidence>
<dbReference type="Proteomes" id="UP001317629">
    <property type="component" value="Plasmid pSS37A-Re-3"/>
</dbReference>
<keyword evidence="4" id="KW-1185">Reference proteome</keyword>
<feature type="transmembrane region" description="Helical" evidence="2">
    <location>
        <begin position="137"/>
        <end position="157"/>
    </location>
</feature>
<dbReference type="InterPro" id="IPR004445">
    <property type="entry name" value="GltS"/>
</dbReference>
<keyword evidence="2" id="KW-1133">Transmembrane helix</keyword>
<evidence type="ECO:0000313" key="3">
    <source>
        <dbReference type="EMBL" id="BDV36609.1"/>
    </source>
</evidence>
<evidence type="ECO:0000313" key="4">
    <source>
        <dbReference type="Proteomes" id="UP001317629"/>
    </source>
</evidence>
<evidence type="ECO:0000256" key="1">
    <source>
        <dbReference type="SAM" id="MobiDB-lite"/>
    </source>
</evidence>
<geneLocation type="plasmid" evidence="3 4">
    <name>pSS37A-Re-3</name>
</geneLocation>
<dbReference type="PANTHER" id="PTHR36178:SF1">
    <property type="entry name" value="SODIUM_GLUTAMATE SYMPORTER"/>
    <property type="match status" value="1"/>
</dbReference>
<feature type="transmembrane region" description="Helical" evidence="2">
    <location>
        <begin position="77"/>
        <end position="99"/>
    </location>
</feature>
<keyword evidence="2" id="KW-0472">Membrane</keyword>
<feature type="transmembrane region" description="Helical" evidence="2">
    <location>
        <begin position="20"/>
        <end position="37"/>
    </location>
</feature>
<proteinExistence type="predicted"/>
<dbReference type="PANTHER" id="PTHR36178">
    <property type="entry name" value="SLR0625 PROTEIN"/>
    <property type="match status" value="1"/>
</dbReference>
<protein>
    <submittedName>
        <fullName evidence="3">Uncharacterized protein</fullName>
    </submittedName>
</protein>
<dbReference type="EMBL" id="AP027145">
    <property type="protein sequence ID" value="BDV36609.1"/>
    <property type="molecule type" value="Genomic_DNA"/>
</dbReference>
<feature type="transmembrane region" description="Helical" evidence="2">
    <location>
        <begin position="111"/>
        <end position="131"/>
    </location>
</feature>
<keyword evidence="3" id="KW-0614">Plasmid</keyword>